<evidence type="ECO:0000259" key="9">
    <source>
        <dbReference type="Pfam" id="PF09329"/>
    </source>
</evidence>
<dbReference type="Pfam" id="PF09329">
    <property type="entry name" value="zf-primase"/>
    <property type="match status" value="1"/>
</dbReference>
<dbReference type="GO" id="GO:0003688">
    <property type="term" value="F:DNA replication origin binding"/>
    <property type="evidence" value="ECO:0007669"/>
    <property type="project" value="TreeGrafter"/>
</dbReference>
<dbReference type="AlphaFoldDB" id="A0A6A6LNP6"/>
<evidence type="ECO:0000313" key="12">
    <source>
        <dbReference type="Proteomes" id="UP000467840"/>
    </source>
</evidence>
<evidence type="ECO:0000259" key="10">
    <source>
        <dbReference type="Pfam" id="PF22379"/>
    </source>
</evidence>
<dbReference type="InterPro" id="IPR040184">
    <property type="entry name" value="Mcm10"/>
</dbReference>
<dbReference type="GO" id="GO:0043596">
    <property type="term" value="C:nuclear replication fork"/>
    <property type="evidence" value="ECO:0007669"/>
    <property type="project" value="TreeGrafter"/>
</dbReference>
<keyword evidence="5" id="KW-0863">Zinc-finger</keyword>
<feature type="domain" description="MCM10 OB-fold" evidence="10">
    <location>
        <begin position="4"/>
        <end position="84"/>
    </location>
</feature>
<evidence type="ECO:0000256" key="8">
    <source>
        <dbReference type="SAM" id="MobiDB-lite"/>
    </source>
</evidence>
<accession>A0A6A6LNP6</accession>
<feature type="region of interest" description="Disordered" evidence="8">
    <location>
        <begin position="165"/>
        <end position="237"/>
    </location>
</feature>
<comment type="subcellular location">
    <subcellularLocation>
        <location evidence="1">Nucleus</location>
    </subcellularLocation>
</comment>
<proteinExistence type="inferred from homology"/>
<keyword evidence="12" id="KW-1185">Reference proteome</keyword>
<dbReference type="Pfam" id="PF22379">
    <property type="entry name" value="OB_MCM10"/>
    <property type="match status" value="1"/>
</dbReference>
<evidence type="ECO:0000256" key="1">
    <source>
        <dbReference type="ARBA" id="ARBA00004123"/>
    </source>
</evidence>
<organism evidence="11 12">
    <name type="scientific">Hevea brasiliensis</name>
    <name type="common">Para rubber tree</name>
    <name type="synonym">Siphonia brasiliensis</name>
    <dbReference type="NCBI Taxonomy" id="3981"/>
    <lineage>
        <taxon>Eukaryota</taxon>
        <taxon>Viridiplantae</taxon>
        <taxon>Streptophyta</taxon>
        <taxon>Embryophyta</taxon>
        <taxon>Tracheophyta</taxon>
        <taxon>Spermatophyta</taxon>
        <taxon>Magnoliopsida</taxon>
        <taxon>eudicotyledons</taxon>
        <taxon>Gunneridae</taxon>
        <taxon>Pentapetalae</taxon>
        <taxon>rosids</taxon>
        <taxon>fabids</taxon>
        <taxon>Malpighiales</taxon>
        <taxon>Euphorbiaceae</taxon>
        <taxon>Crotonoideae</taxon>
        <taxon>Micrandreae</taxon>
        <taxon>Hevea</taxon>
    </lineage>
</organism>
<comment type="caution">
    <text evidence="11">The sequence shown here is derived from an EMBL/GenBank/DDBJ whole genome shotgun (WGS) entry which is preliminary data.</text>
</comment>
<dbReference type="InterPro" id="IPR012340">
    <property type="entry name" value="NA-bd_OB-fold"/>
</dbReference>
<evidence type="ECO:0000256" key="6">
    <source>
        <dbReference type="ARBA" id="ARBA00022833"/>
    </source>
</evidence>
<dbReference type="PANTHER" id="PTHR13454:SF11">
    <property type="entry name" value="PROTEIN MCM10 HOMOLOG"/>
    <property type="match status" value="1"/>
</dbReference>
<sequence length="237" mass="26150">MLGTVGVLTEKGNPRTSSVGKSYCIWKIGCLDENTISLFLFGDAYQQYCKEQAGTVFALFNCTVRKDNAGTGFSLSIYSPNQMLKMGTSIDYGVCKGKRKDGMSCTLVINKRQGILQISQINASEDFPQQELSSREGSNADKVTTNTFSQGIRFLNEITGKMKSKNSTKVSVTPMQQTTSLEKRKSSTMKVDPSVVMKTEPVVKRKKTDQGQTSAEKSKHETGKMIELEIFGSDEEI</sequence>
<feature type="compositionally biased region" description="Polar residues" evidence="8">
    <location>
        <begin position="165"/>
        <end position="180"/>
    </location>
</feature>
<dbReference type="PANTHER" id="PTHR13454">
    <property type="entry name" value="PROTEIN MCM10 HOMOLOG"/>
    <property type="match status" value="1"/>
</dbReference>
<keyword evidence="4" id="KW-0479">Metal-binding</keyword>
<evidence type="ECO:0000256" key="7">
    <source>
        <dbReference type="ARBA" id="ARBA00023242"/>
    </source>
</evidence>
<comment type="similarity">
    <text evidence="2">Belongs to the MCM10 family.</text>
</comment>
<evidence type="ECO:0000256" key="2">
    <source>
        <dbReference type="ARBA" id="ARBA00009679"/>
    </source>
</evidence>
<gene>
    <name evidence="11" type="ORF">GH714_032262</name>
</gene>
<evidence type="ECO:0000313" key="11">
    <source>
        <dbReference type="EMBL" id="KAF2302065.1"/>
    </source>
</evidence>
<dbReference type="GO" id="GO:0006270">
    <property type="term" value="P:DNA replication initiation"/>
    <property type="evidence" value="ECO:0007669"/>
    <property type="project" value="InterPro"/>
</dbReference>
<dbReference type="InterPro" id="IPR055065">
    <property type="entry name" value="OB_MCM10"/>
</dbReference>
<keyword evidence="7" id="KW-0539">Nucleus</keyword>
<feature type="domain" description="Zinc finger Mcm10/DnaG-type" evidence="9">
    <location>
        <begin position="87"/>
        <end position="114"/>
    </location>
</feature>
<dbReference type="GO" id="GO:0008270">
    <property type="term" value="F:zinc ion binding"/>
    <property type="evidence" value="ECO:0007669"/>
    <property type="project" value="UniProtKB-KW"/>
</dbReference>
<dbReference type="EMBL" id="JAAGAX010000010">
    <property type="protein sequence ID" value="KAF2302065.1"/>
    <property type="molecule type" value="Genomic_DNA"/>
</dbReference>
<name>A0A6A6LNP6_HEVBR</name>
<evidence type="ECO:0000256" key="3">
    <source>
        <dbReference type="ARBA" id="ARBA00022705"/>
    </source>
</evidence>
<dbReference type="Gene3D" id="2.40.50.140">
    <property type="entry name" value="Nucleic acid-binding proteins"/>
    <property type="match status" value="1"/>
</dbReference>
<dbReference type="InterPro" id="IPR015408">
    <property type="entry name" value="Znf_Mcm10/DnaG"/>
</dbReference>
<evidence type="ECO:0000256" key="4">
    <source>
        <dbReference type="ARBA" id="ARBA00022723"/>
    </source>
</evidence>
<dbReference type="Proteomes" id="UP000467840">
    <property type="component" value="Chromosome 4"/>
</dbReference>
<feature type="compositionally biased region" description="Basic and acidic residues" evidence="8">
    <location>
        <begin position="216"/>
        <end position="227"/>
    </location>
</feature>
<keyword evidence="3" id="KW-0235">DNA replication</keyword>
<keyword evidence="6" id="KW-0862">Zinc</keyword>
<evidence type="ECO:0000256" key="5">
    <source>
        <dbReference type="ARBA" id="ARBA00022771"/>
    </source>
</evidence>
<protein>
    <submittedName>
        <fullName evidence="11">Uncharacterized protein</fullName>
    </submittedName>
</protein>
<dbReference type="GO" id="GO:0003697">
    <property type="term" value="F:single-stranded DNA binding"/>
    <property type="evidence" value="ECO:0007669"/>
    <property type="project" value="InterPro"/>
</dbReference>
<reference evidence="11 12" key="1">
    <citation type="journal article" date="2020" name="Mol. Plant">
        <title>The Chromosome-Based Rubber Tree Genome Provides New Insights into Spurge Genome Evolution and Rubber Biosynthesis.</title>
        <authorList>
            <person name="Liu J."/>
            <person name="Shi C."/>
            <person name="Shi C.C."/>
            <person name="Li W."/>
            <person name="Zhang Q.J."/>
            <person name="Zhang Y."/>
            <person name="Li K."/>
            <person name="Lu H.F."/>
            <person name="Shi C."/>
            <person name="Zhu S.T."/>
            <person name="Xiao Z.Y."/>
            <person name="Nan H."/>
            <person name="Yue Y."/>
            <person name="Zhu X.G."/>
            <person name="Wu Y."/>
            <person name="Hong X.N."/>
            <person name="Fan G.Y."/>
            <person name="Tong Y."/>
            <person name="Zhang D."/>
            <person name="Mao C.L."/>
            <person name="Liu Y.L."/>
            <person name="Hao S.J."/>
            <person name="Liu W.Q."/>
            <person name="Lv M.Q."/>
            <person name="Zhang H.B."/>
            <person name="Liu Y."/>
            <person name="Hu-Tang G.R."/>
            <person name="Wang J.P."/>
            <person name="Wang J.H."/>
            <person name="Sun Y.H."/>
            <person name="Ni S.B."/>
            <person name="Chen W.B."/>
            <person name="Zhang X.C."/>
            <person name="Jiao Y.N."/>
            <person name="Eichler E.E."/>
            <person name="Li G.H."/>
            <person name="Liu X."/>
            <person name="Gao L.Z."/>
        </authorList>
    </citation>
    <scope>NUCLEOTIDE SEQUENCE [LARGE SCALE GENOMIC DNA]</scope>
    <source>
        <strain evidence="12">cv. GT1</strain>
        <tissue evidence="11">Leaf</tissue>
    </source>
</reference>